<dbReference type="AlphaFoldDB" id="A0A378WTB2"/>
<gene>
    <name evidence="1" type="ORF">NCTC12229_01331</name>
</gene>
<dbReference type="InterPro" id="IPR010982">
    <property type="entry name" value="Lambda_DNA-bd_dom_sf"/>
</dbReference>
<name>A0A378WTB2_9NEIS</name>
<dbReference type="RefSeq" id="WP_258553580.1">
    <property type="nucleotide sequence ID" value="NZ_UGRS01000002.1"/>
</dbReference>
<organism evidence="1 2">
    <name type="scientific">Neisseria zoodegmatis</name>
    <dbReference type="NCBI Taxonomy" id="326523"/>
    <lineage>
        <taxon>Bacteria</taxon>
        <taxon>Pseudomonadati</taxon>
        <taxon>Pseudomonadota</taxon>
        <taxon>Betaproteobacteria</taxon>
        <taxon>Neisseriales</taxon>
        <taxon>Neisseriaceae</taxon>
        <taxon>Neisseria</taxon>
    </lineage>
</organism>
<accession>A0A378WTB2</accession>
<evidence type="ECO:0000313" key="2">
    <source>
        <dbReference type="Proteomes" id="UP000254055"/>
    </source>
</evidence>
<proteinExistence type="predicted"/>
<sequence>MYHPTHSGLVLREYLENISVTEAAQRLGVTPPPYRAFSTAKRPSVQKWQFACQFCSIPASQMWLSMQAAYDL</sequence>
<dbReference type="Proteomes" id="UP000254055">
    <property type="component" value="Unassembled WGS sequence"/>
</dbReference>
<dbReference type="EMBL" id="UGRS01000002">
    <property type="protein sequence ID" value="SUA43855.1"/>
    <property type="molecule type" value="Genomic_DNA"/>
</dbReference>
<dbReference type="Gene3D" id="1.10.260.40">
    <property type="entry name" value="lambda repressor-like DNA-binding domains"/>
    <property type="match status" value="1"/>
</dbReference>
<protein>
    <submittedName>
        <fullName evidence="1">Plasmid maintenance system antidote protein, XRE family</fullName>
    </submittedName>
</protein>
<dbReference type="GO" id="GO:0003677">
    <property type="term" value="F:DNA binding"/>
    <property type="evidence" value="ECO:0007669"/>
    <property type="project" value="InterPro"/>
</dbReference>
<reference evidence="1 2" key="1">
    <citation type="submission" date="2018-06" db="EMBL/GenBank/DDBJ databases">
        <authorList>
            <consortium name="Pathogen Informatics"/>
            <person name="Doyle S."/>
        </authorList>
    </citation>
    <scope>NUCLEOTIDE SEQUENCE [LARGE SCALE GENOMIC DNA]</scope>
    <source>
        <strain evidence="1 2">NCTC12229</strain>
    </source>
</reference>
<evidence type="ECO:0000313" key="1">
    <source>
        <dbReference type="EMBL" id="SUA43855.1"/>
    </source>
</evidence>